<evidence type="ECO:0000313" key="3">
    <source>
        <dbReference type="EMBL" id="BAJ53861.1"/>
    </source>
</evidence>
<dbReference type="EMBL" id="AB600171">
    <property type="protein sequence ID" value="BAJ53861.1"/>
    <property type="molecule type" value="Genomic_DNA"/>
</dbReference>
<geneLocation type="plasmid" evidence="3">
    <name>pPA43082</name>
</geneLocation>
<dbReference type="GO" id="GO:0006260">
    <property type="term" value="P:DNA replication"/>
    <property type="evidence" value="ECO:0007669"/>
    <property type="project" value="UniProtKB-KW"/>
</dbReference>
<dbReference type="GO" id="GO:0003677">
    <property type="term" value="F:DNA binding"/>
    <property type="evidence" value="ECO:0007669"/>
    <property type="project" value="InterPro"/>
</dbReference>
<keyword evidence="2" id="KW-0235">DNA replication</keyword>
<dbReference type="RefSeq" id="WP_013521195.1">
    <property type="nucleotide sequence ID" value="NC_014913.1"/>
</dbReference>
<organism evidence="3">
    <name type="scientific">Pseudonocardia autotrophica</name>
    <name type="common">Amycolata autotrophica</name>
    <name type="synonym">Nocardia autotrophica</name>
    <dbReference type="NCBI Taxonomy" id="2074"/>
    <lineage>
        <taxon>Bacteria</taxon>
        <taxon>Bacillati</taxon>
        <taxon>Actinomycetota</taxon>
        <taxon>Actinomycetes</taxon>
        <taxon>Pseudonocardiales</taxon>
        <taxon>Pseudonocardiaceae</taxon>
        <taxon>Pseudonocardia</taxon>
    </lineage>
</organism>
<evidence type="ECO:0000256" key="2">
    <source>
        <dbReference type="ARBA" id="ARBA00022705"/>
    </source>
</evidence>
<comment type="similarity">
    <text evidence="1">Belongs to the Gram-positive plasmids replication protein type 1 family.</text>
</comment>
<gene>
    <name evidence="3" type="primary">rep</name>
</gene>
<dbReference type="Pfam" id="PF01446">
    <property type="entry name" value="Rep_1"/>
    <property type="match status" value="1"/>
</dbReference>
<dbReference type="InterPro" id="IPR000989">
    <property type="entry name" value="Rep"/>
</dbReference>
<sequence>MTAALTRVDAGVPALGTDAKSAATAGQVPVGDWAGSFWERQDRALREKYRARRELARITTLRRVARCGRSSMNDGGDVVLRYSPGTGEDGSASAGFGGLVTCGSLWACPVCSAKISARRARELEHLITWNAARGGTVALLSLTMRHHSGHRLRDLRRGLSAAWRHVTSSRGWKRWKSVLGMDYVRGIEATHGANGWHLHIHALLIFPGDVTEEMHALTAEIWTRWSTGLRRKGFDATIAHGVDVRVGTGALEQLGRYISKLAFETSGGRWKLGKNGSRTPFQILADALDRARDRDLALWAEWEQASHGMQQLVWSNGLKAACQLDEIDDETIAEEDDGGEFVAQLPRRTWEKVYPVAEDLIIATRTGGPEAGRAWLDARGLAYDHERDTSERAVLLDEPDPPFAWLRAALAAEDPEQRRERRRRYYRTAQTN</sequence>
<evidence type="ECO:0000256" key="1">
    <source>
        <dbReference type="ARBA" id="ARBA00008909"/>
    </source>
</evidence>
<accession>E5RV79</accession>
<keyword evidence="3" id="KW-0614">Plasmid</keyword>
<reference evidence="3" key="1">
    <citation type="journal article" date="2011" name="Biochem. Biophys. Res. Commun.">
        <title>Construction of a novel expression vector in Pseudonocardia autotrophica and its application to efficient biotransformation of compactin to pravastatin, a specific HMG-CoA reductase inhibitor.</title>
        <authorList>
            <person name="Fujii Y."/>
            <person name="Norihisa K."/>
            <person name="Fujii T."/>
            <person name="Aritoku Y."/>
            <person name="Kagawa Y."/>
            <person name="Sallam K.I."/>
            <person name="Jodo O."/>
            <person name="Arisawa A."/>
            <person name="Tamura T."/>
        </authorList>
    </citation>
    <scope>NUCLEOTIDE SEQUENCE</scope>
    <source>
        <strain evidence="3">DSM 43082</strain>
        <plasmid evidence="3">pPA43082</plasmid>
    </source>
</reference>
<dbReference type="AlphaFoldDB" id="E5RV79"/>
<name>E5RV79_PSEAH</name>
<protein>
    <submittedName>
        <fullName evidence="3">Protein involved in replication</fullName>
    </submittedName>
</protein>
<proteinExistence type="inferred from homology"/>